<feature type="domain" description="RNA polymerase sigma-70 region 3" evidence="6">
    <location>
        <begin position="92"/>
        <end position="128"/>
    </location>
</feature>
<dbReference type="Pfam" id="PF04539">
    <property type="entry name" value="Sigma70_r3"/>
    <property type="match status" value="1"/>
</dbReference>
<dbReference type="Pfam" id="PF08281">
    <property type="entry name" value="Sigma70_r4_2"/>
    <property type="match status" value="1"/>
</dbReference>
<dbReference type="InterPro" id="IPR007624">
    <property type="entry name" value="RNA_pol_sigma70_r3"/>
</dbReference>
<dbReference type="EMBL" id="JASCTH010000002">
    <property type="protein sequence ID" value="MDI6097829.1"/>
    <property type="molecule type" value="Genomic_DNA"/>
</dbReference>
<keyword evidence="9" id="KW-1185">Reference proteome</keyword>
<dbReference type="PANTHER" id="PTHR30385">
    <property type="entry name" value="SIGMA FACTOR F FLAGELLAR"/>
    <property type="match status" value="1"/>
</dbReference>
<comment type="similarity">
    <text evidence="1">Belongs to the sigma-70 factor family. ECF subfamily.</text>
</comment>
<accession>A0ABT6WDL3</accession>
<proteinExistence type="inferred from homology"/>
<organism evidence="8 9">
    <name type="scientific">Actinoplanes sandaracinus</name>
    <dbReference type="NCBI Taxonomy" id="3045177"/>
    <lineage>
        <taxon>Bacteria</taxon>
        <taxon>Bacillati</taxon>
        <taxon>Actinomycetota</taxon>
        <taxon>Actinomycetes</taxon>
        <taxon>Micromonosporales</taxon>
        <taxon>Micromonosporaceae</taxon>
        <taxon>Actinoplanes</taxon>
    </lineage>
</organism>
<evidence type="ECO:0000256" key="2">
    <source>
        <dbReference type="ARBA" id="ARBA00023015"/>
    </source>
</evidence>
<gene>
    <name evidence="8" type="ORF">QLQ12_04350</name>
</gene>
<keyword evidence="5" id="KW-0804">Transcription</keyword>
<name>A0ABT6WDL3_9ACTN</name>
<dbReference type="Proteomes" id="UP001241758">
    <property type="component" value="Unassembled WGS sequence"/>
</dbReference>
<evidence type="ECO:0000256" key="5">
    <source>
        <dbReference type="ARBA" id="ARBA00023163"/>
    </source>
</evidence>
<keyword evidence="4" id="KW-0238">DNA-binding</keyword>
<evidence type="ECO:0000313" key="8">
    <source>
        <dbReference type="EMBL" id="MDI6097829.1"/>
    </source>
</evidence>
<comment type="caution">
    <text evidence="8">The sequence shown here is derived from an EMBL/GenBank/DDBJ whole genome shotgun (WGS) entry which is preliminary data.</text>
</comment>
<reference evidence="8 9" key="1">
    <citation type="submission" date="2023-05" db="EMBL/GenBank/DDBJ databases">
        <title>Actinoplanes sp. NEAU-A12 genome sequencing.</title>
        <authorList>
            <person name="Wang Z.-S."/>
        </authorList>
    </citation>
    <scope>NUCLEOTIDE SEQUENCE [LARGE SCALE GENOMIC DNA]</scope>
    <source>
        <strain evidence="8 9">NEAU-A12</strain>
    </source>
</reference>
<dbReference type="SUPFAM" id="SSF88659">
    <property type="entry name" value="Sigma3 and sigma4 domains of RNA polymerase sigma factors"/>
    <property type="match status" value="2"/>
</dbReference>
<sequence>MRRAMDNSIIEECVPMAQKIARAVSGRYRRPDLAEEIWGLGLVLAVRDHDPRRGYLPGYLKARIRGLARRIIWSRMQTGVNAALRDYGFAVRETDEFLLQEFGRSPTEFEIAQHLDVSVEVVREVAQALIASDALFTEHLDLLMQDVVDLSVASREWDDNDDVLVRRFRRLSREEQEVLYLFYFDQFPIEEIARVTDASEADVSNALKWALAQLCSDES</sequence>
<keyword evidence="3" id="KW-0731">Sigma factor</keyword>
<keyword evidence="2" id="KW-0805">Transcription regulation</keyword>
<dbReference type="InterPro" id="IPR036388">
    <property type="entry name" value="WH-like_DNA-bd_sf"/>
</dbReference>
<evidence type="ECO:0000256" key="1">
    <source>
        <dbReference type="ARBA" id="ARBA00010641"/>
    </source>
</evidence>
<protein>
    <submittedName>
        <fullName evidence="8">Sigma-70 domain-containing protein</fullName>
    </submittedName>
</protein>
<evidence type="ECO:0000259" key="6">
    <source>
        <dbReference type="Pfam" id="PF04539"/>
    </source>
</evidence>
<evidence type="ECO:0000259" key="7">
    <source>
        <dbReference type="Pfam" id="PF08281"/>
    </source>
</evidence>
<evidence type="ECO:0000313" key="9">
    <source>
        <dbReference type="Proteomes" id="UP001241758"/>
    </source>
</evidence>
<dbReference type="Gene3D" id="1.10.10.10">
    <property type="entry name" value="Winged helix-like DNA-binding domain superfamily/Winged helix DNA-binding domain"/>
    <property type="match status" value="2"/>
</dbReference>
<dbReference type="InterPro" id="IPR013324">
    <property type="entry name" value="RNA_pol_sigma_r3/r4-like"/>
</dbReference>
<evidence type="ECO:0000256" key="3">
    <source>
        <dbReference type="ARBA" id="ARBA00023082"/>
    </source>
</evidence>
<evidence type="ECO:0000256" key="4">
    <source>
        <dbReference type="ARBA" id="ARBA00023125"/>
    </source>
</evidence>
<dbReference type="InterPro" id="IPR013249">
    <property type="entry name" value="RNA_pol_sigma70_r4_t2"/>
</dbReference>
<feature type="domain" description="RNA polymerase sigma factor 70 region 4 type 2" evidence="7">
    <location>
        <begin position="164"/>
        <end position="214"/>
    </location>
</feature>